<dbReference type="InterPro" id="IPR036640">
    <property type="entry name" value="ABC1_TM_sf"/>
</dbReference>
<dbReference type="CDD" id="cd07346">
    <property type="entry name" value="ABC_6TM_exporters"/>
    <property type="match status" value="1"/>
</dbReference>
<feature type="transmembrane region" description="Helical" evidence="5">
    <location>
        <begin position="180"/>
        <end position="206"/>
    </location>
</feature>
<keyword evidence="8" id="KW-1185">Reference proteome</keyword>
<dbReference type="PANTHER" id="PTHR43394">
    <property type="entry name" value="ATP-DEPENDENT PERMEASE MDL1, MITOCHONDRIAL"/>
    <property type="match status" value="1"/>
</dbReference>
<proteinExistence type="predicted"/>
<feature type="transmembrane region" description="Helical" evidence="5">
    <location>
        <begin position="20"/>
        <end position="37"/>
    </location>
</feature>
<dbReference type="InterPro" id="IPR027417">
    <property type="entry name" value="P-loop_NTPase"/>
</dbReference>
<name>A0A5B2VIA1_9HYPH</name>
<accession>A0A5B2VIA1</accession>
<dbReference type="PANTHER" id="PTHR43394:SF1">
    <property type="entry name" value="ATP-BINDING CASSETTE SUB-FAMILY B MEMBER 10, MITOCHONDRIAL"/>
    <property type="match status" value="1"/>
</dbReference>
<dbReference type="Proteomes" id="UP000323142">
    <property type="component" value="Unassembled WGS sequence"/>
</dbReference>
<comment type="subcellular location">
    <subcellularLocation>
        <location evidence="1">Cell membrane</location>
        <topology evidence="1">Multi-pass membrane protein</topology>
    </subcellularLocation>
</comment>
<dbReference type="PROSITE" id="PS50929">
    <property type="entry name" value="ABC_TM1F"/>
    <property type="match status" value="1"/>
</dbReference>
<dbReference type="Pfam" id="PF00664">
    <property type="entry name" value="ABC_membrane"/>
    <property type="match status" value="1"/>
</dbReference>
<sequence length="893" mass="98044">MERNLFRYVWRHTRREQLTVLAVVVLSTPFYFASLDLPRRIVNEAILGTPFAASPAVTALALTIPLPGWLGGPIWLTDGVALSQSQLLFTLAGLYLALVVVNGAFKYWINLAKGVLGERMLRRMRYELFGFTLRFSPDSLRSVKGAEAATVVKDEVEPIGGFVGEAFIQPALLSVQALTALAFIFVQNLWLGLMTAGVIAAQFTVIPRLRRELLRLGRERQLESRQLAGRISETIESLELVRVHETAGWEQAEFSGRLHRLFDLRLRIYQRKFLVKFLNNFLAQVTPFLFFAVGGYLALQGTLNIGQLVAVIAAYRELPPPLKELIDWDQQRQDVQIKYEQVIAFFGPDRLLPARAPDDTDDPAEAPGTLSLRDLHVVDQTGALVIDGVTLDIALPAHVALVASDGPAASAFARMVGQRARPRDGSVLLDGVELADLPPLSGSRLVAYAGADPMLISGTLRDNLTYGLRRRVVRRLSRPGPDAARRLEEALRTGNATDTIDDEWVDASLAGLDSTDRLDETLVHLLRSLGFKKELFAFGLASTVDGRRWAGFPERIVEARHALREHLVERGQAHLVAPFDWERFNLHASLGENILFGAPTGPALAGRGLIDDPGVRRILVRTGLLDDLEVIGARLAAFMAGLFEGLPPSHALVERYSLLPADEIAEFKAMVARRDRGARLALDERLRLVALSLLYLEPRHRLGLLDDEIRHRVVEVRREVRALLAARPDPGVEFYENDAYVPAAPLKCNLLFGRVNQSVAEAQDVVTRLIEEVAAETGLVPDIERAGLDRQVGPNGRFLTPPQRAAVNLARVLIKRPAILVIDGSLAPFGENAAAAIRPLIRGMMADRTLIAVVPTAAAVKLPLALRFKGGSAVLETVEAPPVAQSPPLAAAQ</sequence>
<dbReference type="InterPro" id="IPR039421">
    <property type="entry name" value="Type_1_exporter"/>
</dbReference>
<comment type="caution">
    <text evidence="7">The sequence shown here is derived from an EMBL/GenBank/DDBJ whole genome shotgun (WGS) entry which is preliminary data.</text>
</comment>
<keyword evidence="4 5" id="KW-0472">Membrane</keyword>
<keyword evidence="7" id="KW-0547">Nucleotide-binding</keyword>
<evidence type="ECO:0000256" key="3">
    <source>
        <dbReference type="ARBA" id="ARBA00022989"/>
    </source>
</evidence>
<dbReference type="InterPro" id="IPR011527">
    <property type="entry name" value="ABC1_TM_dom"/>
</dbReference>
<gene>
    <name evidence="7" type="ORF">F0L46_06175</name>
</gene>
<evidence type="ECO:0000256" key="1">
    <source>
        <dbReference type="ARBA" id="ARBA00004651"/>
    </source>
</evidence>
<reference evidence="7 8" key="2">
    <citation type="submission" date="2019-09" db="EMBL/GenBank/DDBJ databases">
        <authorList>
            <person name="Jin C."/>
        </authorList>
    </citation>
    <scope>NUCLEOTIDE SEQUENCE [LARGE SCALE GENOMIC DNA]</scope>
    <source>
        <strain evidence="7 8">BN140002</strain>
    </source>
</reference>
<evidence type="ECO:0000313" key="8">
    <source>
        <dbReference type="Proteomes" id="UP000323142"/>
    </source>
</evidence>
<feature type="domain" description="ABC transmembrane type-1" evidence="6">
    <location>
        <begin position="47"/>
        <end position="327"/>
    </location>
</feature>
<evidence type="ECO:0000313" key="7">
    <source>
        <dbReference type="EMBL" id="KAA2238230.1"/>
    </source>
</evidence>
<feature type="transmembrane region" description="Helical" evidence="5">
    <location>
        <begin position="277"/>
        <end position="299"/>
    </location>
</feature>
<dbReference type="GO" id="GO:0015421">
    <property type="term" value="F:ABC-type oligopeptide transporter activity"/>
    <property type="evidence" value="ECO:0007669"/>
    <property type="project" value="TreeGrafter"/>
</dbReference>
<dbReference type="GO" id="GO:0005524">
    <property type="term" value="F:ATP binding"/>
    <property type="evidence" value="ECO:0007669"/>
    <property type="project" value="UniProtKB-KW"/>
</dbReference>
<dbReference type="AlphaFoldDB" id="A0A5B2VIA1"/>
<dbReference type="SUPFAM" id="SSF52540">
    <property type="entry name" value="P-loop containing nucleoside triphosphate hydrolases"/>
    <property type="match status" value="1"/>
</dbReference>
<dbReference type="OrthoDB" id="9760920at2"/>
<dbReference type="Gene3D" id="1.20.1560.10">
    <property type="entry name" value="ABC transporter type 1, transmembrane domain"/>
    <property type="match status" value="1"/>
</dbReference>
<organism evidence="7 8">
    <name type="scientific">Salinarimonas soli</name>
    <dbReference type="NCBI Taxonomy" id="1638099"/>
    <lineage>
        <taxon>Bacteria</taxon>
        <taxon>Pseudomonadati</taxon>
        <taxon>Pseudomonadota</taxon>
        <taxon>Alphaproteobacteria</taxon>
        <taxon>Hyphomicrobiales</taxon>
        <taxon>Salinarimonadaceae</taxon>
        <taxon>Salinarimonas</taxon>
    </lineage>
</organism>
<dbReference type="EMBL" id="VUOA01000014">
    <property type="protein sequence ID" value="KAA2238230.1"/>
    <property type="molecule type" value="Genomic_DNA"/>
</dbReference>
<evidence type="ECO:0000256" key="2">
    <source>
        <dbReference type="ARBA" id="ARBA00022692"/>
    </source>
</evidence>
<protein>
    <submittedName>
        <fullName evidence="7">ABC transporter ATP-binding protein</fullName>
    </submittedName>
</protein>
<dbReference type="GO" id="GO:0005886">
    <property type="term" value="C:plasma membrane"/>
    <property type="evidence" value="ECO:0007669"/>
    <property type="project" value="UniProtKB-SubCell"/>
</dbReference>
<evidence type="ECO:0000256" key="4">
    <source>
        <dbReference type="ARBA" id="ARBA00023136"/>
    </source>
</evidence>
<feature type="transmembrane region" description="Helical" evidence="5">
    <location>
        <begin position="88"/>
        <end position="109"/>
    </location>
</feature>
<keyword evidence="2 5" id="KW-0812">Transmembrane</keyword>
<dbReference type="SUPFAM" id="SSF90123">
    <property type="entry name" value="ABC transporter transmembrane region"/>
    <property type="match status" value="1"/>
</dbReference>
<keyword evidence="3 5" id="KW-1133">Transmembrane helix</keyword>
<feature type="transmembrane region" description="Helical" evidence="5">
    <location>
        <begin position="57"/>
        <end position="76"/>
    </location>
</feature>
<evidence type="ECO:0000259" key="6">
    <source>
        <dbReference type="PROSITE" id="PS50929"/>
    </source>
</evidence>
<keyword evidence="7" id="KW-0067">ATP-binding</keyword>
<reference evidence="7 8" key="1">
    <citation type="submission" date="2019-09" db="EMBL/GenBank/DDBJ databases">
        <title>Salinarimonas rosea gen. nov., sp. nov., a new member of the a-2 subgroup of the Proteobacteria.</title>
        <authorList>
            <person name="Liu J."/>
        </authorList>
    </citation>
    <scope>NUCLEOTIDE SEQUENCE [LARGE SCALE GENOMIC DNA]</scope>
    <source>
        <strain evidence="7 8">BN140002</strain>
    </source>
</reference>
<dbReference type="Gene3D" id="3.40.50.300">
    <property type="entry name" value="P-loop containing nucleotide triphosphate hydrolases"/>
    <property type="match status" value="2"/>
</dbReference>
<evidence type="ECO:0000256" key="5">
    <source>
        <dbReference type="SAM" id="Phobius"/>
    </source>
</evidence>